<accession>A7K8R5</accession>
<evidence type="ECO:0000313" key="1">
    <source>
        <dbReference type="EMBL" id="ABT16439.1"/>
    </source>
</evidence>
<keyword evidence="2" id="KW-1185">Reference proteome</keyword>
<sequence>MLVYIPKCPPGTNDKCQRTFLKNVSGPYAILSKRRVATSFFTIGTPSKYTTAFSRIASFCSLMNSSSQFSVNLYSTGPWVSSRDSSVSNHAKNVECFAFFAIAMIPPLSGNTDWNSTASHESVGSMEWILA</sequence>
<dbReference type="RefSeq" id="YP_001426786.1">
    <property type="nucleotide sequence ID" value="NC_008724.1"/>
</dbReference>
<dbReference type="Proteomes" id="UP000202420">
    <property type="component" value="Segment"/>
</dbReference>
<evidence type="ECO:0000313" key="2">
    <source>
        <dbReference type="Proteomes" id="UP000202420"/>
    </source>
</evidence>
<gene>
    <name evidence="1" type="primary">z305L</name>
    <name evidence="1" type="ORF">ATCV1_z305L</name>
</gene>
<dbReference type="GeneID" id="5470562"/>
<organism evidence="1 2">
    <name type="scientific">Chlorovirus heliozoae</name>
    <dbReference type="NCBI Taxonomy" id="322019"/>
    <lineage>
        <taxon>Viruses</taxon>
        <taxon>Varidnaviria</taxon>
        <taxon>Bamfordvirae</taxon>
        <taxon>Nucleocytoviricota</taxon>
        <taxon>Megaviricetes</taxon>
        <taxon>Algavirales</taxon>
        <taxon>Phycodnaviridae</taxon>
        <taxon>Chlorovirus</taxon>
    </lineage>
</organism>
<protein>
    <submittedName>
        <fullName evidence="1">Uncharacterized protein z305L</fullName>
    </submittedName>
</protein>
<proteinExistence type="predicted"/>
<reference evidence="1 2" key="1">
    <citation type="submission" date="2006-09" db="EMBL/GenBank/DDBJ databases">
        <title>Sequence and annotation of the 288-kb ATCV-1 virus that infects an endosymbiotic Chlorella strain of the heliozoon Acanthocystis turfacea.</title>
        <authorList>
            <person name="Fitzgerald L.A."/>
            <person name="Graves M.V."/>
            <person name="Li X."/>
            <person name="Pfitzner A.J.P."/>
            <person name="Hartigan J."/>
            <person name="Van Etten J.L."/>
        </authorList>
    </citation>
    <scope>NUCLEOTIDE SEQUENCE [LARGE SCALE GENOMIC DNA]</scope>
    <source>
        <strain evidence="1 2">ATCV-1</strain>
    </source>
</reference>
<dbReference type="KEGG" id="vg:5470562"/>
<name>A7K8R5_9PHYC</name>
<dbReference type="EMBL" id="EF101928">
    <property type="protein sequence ID" value="ABT16439.1"/>
    <property type="molecule type" value="Genomic_DNA"/>
</dbReference>